<name>A0A1A7YQ01_9TELE</name>
<feature type="non-terminal residue" evidence="2">
    <location>
        <position position="1"/>
    </location>
</feature>
<dbReference type="AlphaFoldDB" id="A0A1A7YQ01"/>
<accession>A0A1A7YQ01</accession>
<sequence>HTHTHTQGLLPGICQYYLFIYLLFIDSAAAVLS</sequence>
<evidence type="ECO:0000256" key="1">
    <source>
        <dbReference type="SAM" id="Phobius"/>
    </source>
</evidence>
<proteinExistence type="predicted"/>
<evidence type="ECO:0000313" key="2">
    <source>
        <dbReference type="EMBL" id="SBP32722.1"/>
    </source>
</evidence>
<keyword evidence="1" id="KW-0472">Membrane</keyword>
<reference evidence="2" key="1">
    <citation type="submission" date="2016-05" db="EMBL/GenBank/DDBJ databases">
        <authorList>
            <person name="Lavstsen T."/>
            <person name="Jespersen J.S."/>
        </authorList>
    </citation>
    <scope>NUCLEOTIDE SEQUENCE</scope>
    <source>
        <tissue evidence="2">Brain</tissue>
    </source>
</reference>
<feature type="transmembrane region" description="Helical" evidence="1">
    <location>
        <begin position="15"/>
        <end position="32"/>
    </location>
</feature>
<protein>
    <submittedName>
        <fullName evidence="2">Pyruvate dehydrogenase (Lipoamide) alpha 1b</fullName>
    </submittedName>
</protein>
<dbReference type="EMBL" id="HADX01010490">
    <property type="protein sequence ID" value="SBP32722.1"/>
    <property type="molecule type" value="Transcribed_RNA"/>
</dbReference>
<keyword evidence="2" id="KW-0670">Pyruvate</keyword>
<organism evidence="2">
    <name type="scientific">Iconisemion striatum</name>
    <dbReference type="NCBI Taxonomy" id="60296"/>
    <lineage>
        <taxon>Eukaryota</taxon>
        <taxon>Metazoa</taxon>
        <taxon>Chordata</taxon>
        <taxon>Craniata</taxon>
        <taxon>Vertebrata</taxon>
        <taxon>Euteleostomi</taxon>
        <taxon>Actinopterygii</taxon>
        <taxon>Neopterygii</taxon>
        <taxon>Teleostei</taxon>
        <taxon>Neoteleostei</taxon>
        <taxon>Acanthomorphata</taxon>
        <taxon>Ovalentaria</taxon>
        <taxon>Atherinomorphae</taxon>
        <taxon>Cyprinodontiformes</taxon>
        <taxon>Nothobranchiidae</taxon>
        <taxon>Iconisemion</taxon>
    </lineage>
</organism>
<keyword evidence="1" id="KW-0812">Transmembrane</keyword>
<reference evidence="2" key="2">
    <citation type="submission" date="2016-06" db="EMBL/GenBank/DDBJ databases">
        <title>The genome of a short-lived fish provides insights into sex chromosome evolution and the genetic control of aging.</title>
        <authorList>
            <person name="Reichwald K."/>
            <person name="Felder M."/>
            <person name="Petzold A."/>
            <person name="Koch P."/>
            <person name="Groth M."/>
            <person name="Platzer M."/>
        </authorList>
    </citation>
    <scope>NUCLEOTIDE SEQUENCE</scope>
    <source>
        <tissue evidence="2">Brain</tissue>
    </source>
</reference>
<gene>
    <name evidence="2" type="primary">PDHA1B</name>
</gene>
<keyword evidence="1" id="KW-1133">Transmembrane helix</keyword>